<sequence>MAASFYVNTLQVKLESVLVMEHTGMARMFKSLVETGLEGFLAVSDSVYKAAVVEFFVNANRCQRFALTNLAALLVFDAGAEICLTGATSFCFK</sequence>
<keyword evidence="2" id="KW-1185">Reference proteome</keyword>
<protein>
    <submittedName>
        <fullName evidence="1">OBERON-like protein-like</fullName>
    </submittedName>
</protein>
<gene>
    <name evidence="1" type="ORF">F511_18493</name>
</gene>
<name>A0A2Z7B4Q2_9LAMI</name>
<organism evidence="1 2">
    <name type="scientific">Dorcoceras hygrometricum</name>
    <dbReference type="NCBI Taxonomy" id="472368"/>
    <lineage>
        <taxon>Eukaryota</taxon>
        <taxon>Viridiplantae</taxon>
        <taxon>Streptophyta</taxon>
        <taxon>Embryophyta</taxon>
        <taxon>Tracheophyta</taxon>
        <taxon>Spermatophyta</taxon>
        <taxon>Magnoliopsida</taxon>
        <taxon>eudicotyledons</taxon>
        <taxon>Gunneridae</taxon>
        <taxon>Pentapetalae</taxon>
        <taxon>asterids</taxon>
        <taxon>lamiids</taxon>
        <taxon>Lamiales</taxon>
        <taxon>Gesneriaceae</taxon>
        <taxon>Didymocarpoideae</taxon>
        <taxon>Trichosporeae</taxon>
        <taxon>Loxocarpinae</taxon>
        <taxon>Dorcoceras</taxon>
    </lineage>
</organism>
<evidence type="ECO:0000313" key="2">
    <source>
        <dbReference type="Proteomes" id="UP000250235"/>
    </source>
</evidence>
<dbReference type="Proteomes" id="UP000250235">
    <property type="component" value="Unassembled WGS sequence"/>
</dbReference>
<dbReference type="EMBL" id="KV009385">
    <property type="protein sequence ID" value="KZV29342.1"/>
    <property type="molecule type" value="Genomic_DNA"/>
</dbReference>
<accession>A0A2Z7B4Q2</accession>
<evidence type="ECO:0000313" key="1">
    <source>
        <dbReference type="EMBL" id="KZV29342.1"/>
    </source>
</evidence>
<reference evidence="1 2" key="1">
    <citation type="journal article" date="2015" name="Proc. Natl. Acad. Sci. U.S.A.">
        <title>The resurrection genome of Boea hygrometrica: A blueprint for survival of dehydration.</title>
        <authorList>
            <person name="Xiao L."/>
            <person name="Yang G."/>
            <person name="Zhang L."/>
            <person name="Yang X."/>
            <person name="Zhao S."/>
            <person name="Ji Z."/>
            <person name="Zhou Q."/>
            <person name="Hu M."/>
            <person name="Wang Y."/>
            <person name="Chen M."/>
            <person name="Xu Y."/>
            <person name="Jin H."/>
            <person name="Xiao X."/>
            <person name="Hu G."/>
            <person name="Bao F."/>
            <person name="Hu Y."/>
            <person name="Wan P."/>
            <person name="Li L."/>
            <person name="Deng X."/>
            <person name="Kuang T."/>
            <person name="Xiang C."/>
            <person name="Zhu J.K."/>
            <person name="Oliver M.J."/>
            <person name="He Y."/>
        </authorList>
    </citation>
    <scope>NUCLEOTIDE SEQUENCE [LARGE SCALE GENOMIC DNA]</scope>
    <source>
        <strain evidence="2">cv. XS01</strain>
    </source>
</reference>
<dbReference type="AlphaFoldDB" id="A0A2Z7B4Q2"/>
<proteinExistence type="predicted"/>